<dbReference type="Gramene" id="PHT65822">
    <property type="protein sequence ID" value="PHT65822"/>
    <property type="gene ID" value="T459_30247"/>
</dbReference>
<name>A0A2G2Y7X3_CAPAN</name>
<gene>
    <name evidence="1" type="ORF">T459_30247</name>
</gene>
<dbReference type="EMBL" id="AYRZ02000012">
    <property type="protein sequence ID" value="PHT65822.1"/>
    <property type="molecule type" value="Genomic_DNA"/>
</dbReference>
<dbReference type="AlphaFoldDB" id="A0A2G2Y7X3"/>
<sequence>MDVPKSILYAESLSHSSDLVKNVKSHFRTKVVVREDCISLEGKGAPNVVGLFKGKPDSTCPMNKYDCDLPNLPMVLLQQVISSFLVVVITRPMDINTARSASGVNGTILTMVKRQTRADEILARMYGL</sequence>
<dbReference type="Proteomes" id="UP000222542">
    <property type="component" value="Unassembled WGS sequence"/>
</dbReference>
<reference evidence="1 2" key="2">
    <citation type="journal article" date="2017" name="Genome Biol.">
        <title>New reference genome sequences of hot pepper reveal the massive evolution of plant disease-resistance genes by retroduplication.</title>
        <authorList>
            <person name="Kim S."/>
            <person name="Park J."/>
            <person name="Yeom S.I."/>
            <person name="Kim Y.M."/>
            <person name="Seo E."/>
            <person name="Kim K.T."/>
            <person name="Kim M.S."/>
            <person name="Lee J.M."/>
            <person name="Cheong K."/>
            <person name="Shin H.S."/>
            <person name="Kim S.B."/>
            <person name="Han K."/>
            <person name="Lee J."/>
            <person name="Park M."/>
            <person name="Lee H.A."/>
            <person name="Lee H.Y."/>
            <person name="Lee Y."/>
            <person name="Oh S."/>
            <person name="Lee J.H."/>
            <person name="Choi E."/>
            <person name="Choi E."/>
            <person name="Lee S.E."/>
            <person name="Jeon J."/>
            <person name="Kim H."/>
            <person name="Choi G."/>
            <person name="Song H."/>
            <person name="Lee J."/>
            <person name="Lee S.C."/>
            <person name="Kwon J.K."/>
            <person name="Lee H.Y."/>
            <person name="Koo N."/>
            <person name="Hong Y."/>
            <person name="Kim R.W."/>
            <person name="Kang W.H."/>
            <person name="Huh J.H."/>
            <person name="Kang B.C."/>
            <person name="Yang T.J."/>
            <person name="Lee Y.H."/>
            <person name="Bennetzen J.L."/>
            <person name="Choi D."/>
        </authorList>
    </citation>
    <scope>NUCLEOTIDE SEQUENCE [LARGE SCALE GENOMIC DNA]</scope>
    <source>
        <strain evidence="2">cv. CM334</strain>
    </source>
</reference>
<comment type="caution">
    <text evidence="1">The sequence shown here is derived from an EMBL/GenBank/DDBJ whole genome shotgun (WGS) entry which is preliminary data.</text>
</comment>
<accession>A0A2G2Y7X3</accession>
<evidence type="ECO:0000313" key="1">
    <source>
        <dbReference type="EMBL" id="PHT65822.1"/>
    </source>
</evidence>
<keyword evidence="2" id="KW-1185">Reference proteome</keyword>
<evidence type="ECO:0000313" key="2">
    <source>
        <dbReference type="Proteomes" id="UP000222542"/>
    </source>
</evidence>
<protein>
    <submittedName>
        <fullName evidence="1">Uncharacterized protein</fullName>
    </submittedName>
</protein>
<reference evidence="1 2" key="1">
    <citation type="journal article" date="2014" name="Nat. Genet.">
        <title>Genome sequence of the hot pepper provides insights into the evolution of pungency in Capsicum species.</title>
        <authorList>
            <person name="Kim S."/>
            <person name="Park M."/>
            <person name="Yeom S.I."/>
            <person name="Kim Y.M."/>
            <person name="Lee J.M."/>
            <person name="Lee H.A."/>
            <person name="Seo E."/>
            <person name="Choi J."/>
            <person name="Cheong K."/>
            <person name="Kim K.T."/>
            <person name="Jung K."/>
            <person name="Lee G.W."/>
            <person name="Oh S.K."/>
            <person name="Bae C."/>
            <person name="Kim S.B."/>
            <person name="Lee H.Y."/>
            <person name="Kim S.Y."/>
            <person name="Kim M.S."/>
            <person name="Kang B.C."/>
            <person name="Jo Y.D."/>
            <person name="Yang H.B."/>
            <person name="Jeong H.J."/>
            <person name="Kang W.H."/>
            <person name="Kwon J.K."/>
            <person name="Shin C."/>
            <person name="Lim J.Y."/>
            <person name="Park J.H."/>
            <person name="Huh J.H."/>
            <person name="Kim J.S."/>
            <person name="Kim B.D."/>
            <person name="Cohen O."/>
            <person name="Paran I."/>
            <person name="Suh M.C."/>
            <person name="Lee S.B."/>
            <person name="Kim Y.K."/>
            <person name="Shin Y."/>
            <person name="Noh S.J."/>
            <person name="Park J."/>
            <person name="Seo Y.S."/>
            <person name="Kwon S.Y."/>
            <person name="Kim H.A."/>
            <person name="Park J.M."/>
            <person name="Kim H.J."/>
            <person name="Choi S.B."/>
            <person name="Bosland P.W."/>
            <person name="Reeves G."/>
            <person name="Jo S.H."/>
            <person name="Lee B.W."/>
            <person name="Cho H.T."/>
            <person name="Choi H.S."/>
            <person name="Lee M.S."/>
            <person name="Yu Y."/>
            <person name="Do Choi Y."/>
            <person name="Park B.S."/>
            <person name="van Deynze A."/>
            <person name="Ashrafi H."/>
            <person name="Hill T."/>
            <person name="Kim W.T."/>
            <person name="Pai H.S."/>
            <person name="Ahn H.K."/>
            <person name="Yeam I."/>
            <person name="Giovannoni J.J."/>
            <person name="Rose J.K."/>
            <person name="Sorensen I."/>
            <person name="Lee S.J."/>
            <person name="Kim R.W."/>
            <person name="Choi I.Y."/>
            <person name="Choi B.S."/>
            <person name="Lim J.S."/>
            <person name="Lee Y.H."/>
            <person name="Choi D."/>
        </authorList>
    </citation>
    <scope>NUCLEOTIDE SEQUENCE [LARGE SCALE GENOMIC DNA]</scope>
    <source>
        <strain evidence="2">cv. CM334</strain>
    </source>
</reference>
<proteinExistence type="predicted"/>
<dbReference type="STRING" id="4072.A0A2G2Y7X3"/>
<organism evidence="1 2">
    <name type="scientific">Capsicum annuum</name>
    <name type="common">Capsicum pepper</name>
    <dbReference type="NCBI Taxonomy" id="4072"/>
    <lineage>
        <taxon>Eukaryota</taxon>
        <taxon>Viridiplantae</taxon>
        <taxon>Streptophyta</taxon>
        <taxon>Embryophyta</taxon>
        <taxon>Tracheophyta</taxon>
        <taxon>Spermatophyta</taxon>
        <taxon>Magnoliopsida</taxon>
        <taxon>eudicotyledons</taxon>
        <taxon>Gunneridae</taxon>
        <taxon>Pentapetalae</taxon>
        <taxon>asterids</taxon>
        <taxon>lamiids</taxon>
        <taxon>Solanales</taxon>
        <taxon>Solanaceae</taxon>
        <taxon>Solanoideae</taxon>
        <taxon>Capsiceae</taxon>
        <taxon>Capsicum</taxon>
    </lineage>
</organism>